<dbReference type="Gene3D" id="3.40.50.1820">
    <property type="entry name" value="alpha/beta hydrolase"/>
    <property type="match status" value="1"/>
</dbReference>
<evidence type="ECO:0000313" key="4">
    <source>
        <dbReference type="Proteomes" id="UP001320272"/>
    </source>
</evidence>
<dbReference type="PANTHER" id="PTHR35807:SF3">
    <property type="entry name" value="BLL5740 PROTEIN"/>
    <property type="match status" value="1"/>
</dbReference>
<dbReference type="InterPro" id="IPR000073">
    <property type="entry name" value="AB_hydrolase_1"/>
</dbReference>
<dbReference type="SUPFAM" id="SSF53474">
    <property type="entry name" value="alpha/beta-Hydrolases"/>
    <property type="match status" value="1"/>
</dbReference>
<evidence type="ECO:0000259" key="2">
    <source>
        <dbReference type="SMART" id="SM01043"/>
    </source>
</evidence>
<feature type="domain" description="Bacterial transcriptional activator" evidence="2">
    <location>
        <begin position="96"/>
        <end position="244"/>
    </location>
</feature>
<dbReference type="GO" id="GO:0016787">
    <property type="term" value="F:hydrolase activity"/>
    <property type="evidence" value="ECO:0007669"/>
    <property type="project" value="UniProtKB-KW"/>
</dbReference>
<dbReference type="SMART" id="SM01043">
    <property type="entry name" value="BTAD"/>
    <property type="match status" value="1"/>
</dbReference>
<dbReference type="EMBL" id="JABFTV010000001">
    <property type="protein sequence ID" value="MCE8022846.1"/>
    <property type="molecule type" value="Genomic_DNA"/>
</dbReference>
<keyword evidence="1" id="KW-0802">TPR repeat</keyword>
<dbReference type="Gene3D" id="1.10.10.10">
    <property type="entry name" value="Winged helix-like DNA-binding domain superfamily/Winged helix DNA-binding domain"/>
    <property type="match status" value="1"/>
</dbReference>
<dbReference type="InterPro" id="IPR029058">
    <property type="entry name" value="AB_hydrolase_fold"/>
</dbReference>
<evidence type="ECO:0000313" key="3">
    <source>
        <dbReference type="EMBL" id="MCE8022846.1"/>
    </source>
</evidence>
<dbReference type="InterPro" id="IPR019734">
    <property type="entry name" value="TPR_rpt"/>
</dbReference>
<proteinExistence type="predicted"/>
<dbReference type="Proteomes" id="UP001320272">
    <property type="component" value="Unassembled WGS sequence"/>
</dbReference>
<dbReference type="InterPro" id="IPR051677">
    <property type="entry name" value="AfsR-DnrI-RedD_regulator"/>
</dbReference>
<name>A0ABS9AMC0_9GAMM</name>
<dbReference type="InterPro" id="IPR011990">
    <property type="entry name" value="TPR-like_helical_dom_sf"/>
</dbReference>
<feature type="repeat" description="TPR" evidence="1">
    <location>
        <begin position="160"/>
        <end position="193"/>
    </location>
</feature>
<dbReference type="Gene3D" id="1.25.40.10">
    <property type="entry name" value="Tetratricopeptide repeat domain"/>
    <property type="match status" value="1"/>
</dbReference>
<accession>A0ABS9AMC0</accession>
<protein>
    <submittedName>
        <fullName evidence="3">Alpha/beta fold hydrolase</fullName>
    </submittedName>
</protein>
<dbReference type="InterPro" id="IPR036388">
    <property type="entry name" value="WH-like_DNA-bd_sf"/>
</dbReference>
<dbReference type="RefSeq" id="WP_234252567.1">
    <property type="nucleotide sequence ID" value="NZ_JABFTV010000001.1"/>
</dbReference>
<reference evidence="3 4" key="1">
    <citation type="journal article" date="2021" name="Front. Microbiol.">
        <title>Aerobic Denitrification and Heterotrophic Sulfur Oxidation in the Genus Halomonas Revealed by Six Novel Species Characterizations and Genome-Based Analysis.</title>
        <authorList>
            <person name="Wang L."/>
            <person name="Shao Z."/>
        </authorList>
    </citation>
    <scope>NUCLEOTIDE SEQUENCE [LARGE SCALE GENOMIC DNA]</scope>
    <source>
        <strain evidence="3 4">MCCC 1A11058</strain>
    </source>
</reference>
<sequence length="538" mass="59549">MALKLFLFGYPRLEHGGHSLPLKLRKGLALATYLAMAGKPVGRDLLAELLWPEAPAGEGRASLRRTLHRLQRQLGINLFVTTSETVALAPAVVASTDAVVFRSLLERHASRAPAGQTVTELRQASSLYRDDFLLGFTLPECQDFADWQARVSEELRQGFGEALTQLAQAAAAGSDYEAALTYAQRRLTLDPLHEPTHRLLMRLHAEAGHPAAAFRVYDECRVTLMRELGISPQERTESLRRTIAEGAYPTASVPTSEPTPVRYVVSDGIHVAYRLYGEGPLTLVALPGFVSHLDFYWDQPELARFMQTLGHMARVVCFDKRGVGLSDRIDYAATPQHTARDLLAILDAESIERVVLLGVSEGGPAALTLAATAPERVTALVLYGTLARALRTPDYPWGYPPEHYDAQVEALIDDWGGPACIERFAPGWALDVERRAWWARALRLAASPRTVKQVFEALKSTDVRPLLARIDCPTLILHRHGDQAVPVEHGRFLARQMPHAQWVELPGEDHWWWVGDAGSILHHLDVFLSTLPGTLPNT</sequence>
<dbReference type="PROSITE" id="PS50005">
    <property type="entry name" value="TPR"/>
    <property type="match status" value="1"/>
</dbReference>
<organism evidence="3 4">
    <name type="scientific">Billgrantia aerodenitrificans</name>
    <dbReference type="NCBI Taxonomy" id="2733483"/>
    <lineage>
        <taxon>Bacteria</taxon>
        <taxon>Pseudomonadati</taxon>
        <taxon>Pseudomonadota</taxon>
        <taxon>Gammaproteobacteria</taxon>
        <taxon>Oceanospirillales</taxon>
        <taxon>Halomonadaceae</taxon>
        <taxon>Billgrantia</taxon>
    </lineage>
</organism>
<dbReference type="Pfam" id="PF03704">
    <property type="entry name" value="BTAD"/>
    <property type="match status" value="1"/>
</dbReference>
<evidence type="ECO:0000256" key="1">
    <source>
        <dbReference type="PROSITE-ProRule" id="PRU00339"/>
    </source>
</evidence>
<gene>
    <name evidence="3" type="ORF">HOP59_01670</name>
</gene>
<dbReference type="PRINTS" id="PR00111">
    <property type="entry name" value="ABHYDROLASE"/>
</dbReference>
<dbReference type="Pfam" id="PF00561">
    <property type="entry name" value="Abhydrolase_1"/>
    <property type="match status" value="1"/>
</dbReference>
<dbReference type="PANTHER" id="PTHR35807">
    <property type="entry name" value="TRANSCRIPTIONAL REGULATOR REDD-RELATED"/>
    <property type="match status" value="1"/>
</dbReference>
<dbReference type="InterPro" id="IPR005158">
    <property type="entry name" value="BTAD"/>
</dbReference>
<comment type="caution">
    <text evidence="3">The sequence shown here is derived from an EMBL/GenBank/DDBJ whole genome shotgun (WGS) entry which is preliminary data.</text>
</comment>
<dbReference type="SUPFAM" id="SSF48452">
    <property type="entry name" value="TPR-like"/>
    <property type="match status" value="1"/>
</dbReference>
<keyword evidence="3" id="KW-0378">Hydrolase</keyword>
<keyword evidence="4" id="KW-1185">Reference proteome</keyword>